<comment type="caution">
    <text evidence="3">The sequence shown here is derived from an EMBL/GenBank/DDBJ whole genome shotgun (WGS) entry which is preliminary data.</text>
</comment>
<evidence type="ECO:0000313" key="4">
    <source>
        <dbReference type="Proteomes" id="UP001166585"/>
    </source>
</evidence>
<dbReference type="InterPro" id="IPR006221">
    <property type="entry name" value="TrpG/PapA_dom"/>
</dbReference>
<keyword evidence="1" id="KW-0315">Glutamine amidotransferase</keyword>
<evidence type="ECO:0000313" key="3">
    <source>
        <dbReference type="EMBL" id="MBS9475648.1"/>
    </source>
</evidence>
<dbReference type="SUPFAM" id="SSF52317">
    <property type="entry name" value="Class I glutamine amidotransferase-like"/>
    <property type="match status" value="1"/>
</dbReference>
<protein>
    <submittedName>
        <fullName evidence="3">Aminodeoxychorismate/anthranilate synthase component II</fullName>
    </submittedName>
</protein>
<dbReference type="PRINTS" id="PR00097">
    <property type="entry name" value="ANTSNTHASEII"/>
</dbReference>
<sequence>MILLIDNYDSFVFNVARYLTELGEEVEVVRNDALDVATIERLAPRALVISPGPCSPNEAGVSLDAVRALSGRLPILGICLGHQCIGQAFGGRVVRAKEPMHGRASAVRHEGRDVFAGLPSPFPAGRYHSLAVELDEGTPLIATAWAEDGEIMGLAHRTHPTFGVQFHPESVLTGPGYEILANFLGLAGLGTRTPMLGPVAVPDHAPGAYPPLLAPAALPTPDWAKVWPARWGAER</sequence>
<dbReference type="Pfam" id="PF00117">
    <property type="entry name" value="GATase"/>
    <property type="match status" value="1"/>
</dbReference>
<dbReference type="PANTHER" id="PTHR43418:SF4">
    <property type="entry name" value="MULTIFUNCTIONAL TRYPTOPHAN BIOSYNTHESIS PROTEIN"/>
    <property type="match status" value="1"/>
</dbReference>
<dbReference type="PRINTS" id="PR00099">
    <property type="entry name" value="CPSGATASE"/>
</dbReference>
<name>A0ABS5R1V8_9HYPH</name>
<evidence type="ECO:0000256" key="1">
    <source>
        <dbReference type="ARBA" id="ARBA00022962"/>
    </source>
</evidence>
<dbReference type="Gene3D" id="3.40.50.880">
    <property type="match status" value="1"/>
</dbReference>
<dbReference type="Proteomes" id="UP001166585">
    <property type="component" value="Unassembled WGS sequence"/>
</dbReference>
<dbReference type="CDD" id="cd01743">
    <property type="entry name" value="GATase1_Anthranilate_Synthase"/>
    <property type="match status" value="1"/>
</dbReference>
<dbReference type="InterPro" id="IPR017926">
    <property type="entry name" value="GATASE"/>
</dbReference>
<organism evidence="3 4">
    <name type="scientific">Ancylobacter radicis</name>
    <dbReference type="NCBI Taxonomy" id="2836179"/>
    <lineage>
        <taxon>Bacteria</taxon>
        <taxon>Pseudomonadati</taxon>
        <taxon>Pseudomonadota</taxon>
        <taxon>Alphaproteobacteria</taxon>
        <taxon>Hyphomicrobiales</taxon>
        <taxon>Xanthobacteraceae</taxon>
        <taxon>Ancylobacter</taxon>
    </lineage>
</organism>
<evidence type="ECO:0000259" key="2">
    <source>
        <dbReference type="Pfam" id="PF00117"/>
    </source>
</evidence>
<dbReference type="EMBL" id="JAHCQH010000004">
    <property type="protein sequence ID" value="MBS9475648.1"/>
    <property type="molecule type" value="Genomic_DNA"/>
</dbReference>
<keyword evidence="4" id="KW-1185">Reference proteome</keyword>
<dbReference type="PRINTS" id="PR00096">
    <property type="entry name" value="GATASE"/>
</dbReference>
<proteinExistence type="predicted"/>
<dbReference type="NCBIfam" id="TIGR00566">
    <property type="entry name" value="trpG_papA"/>
    <property type="match status" value="1"/>
</dbReference>
<dbReference type="InterPro" id="IPR029062">
    <property type="entry name" value="Class_I_gatase-like"/>
</dbReference>
<dbReference type="PROSITE" id="PS51273">
    <property type="entry name" value="GATASE_TYPE_1"/>
    <property type="match status" value="1"/>
</dbReference>
<reference evidence="3" key="1">
    <citation type="submission" date="2021-05" db="EMBL/GenBank/DDBJ databases">
        <authorList>
            <person name="Sun Q."/>
            <person name="Inoue M."/>
        </authorList>
    </citation>
    <scope>NUCLEOTIDE SEQUENCE</scope>
    <source>
        <strain evidence="3">VKM B-3255</strain>
    </source>
</reference>
<accession>A0ABS5R1V8</accession>
<dbReference type="PANTHER" id="PTHR43418">
    <property type="entry name" value="MULTIFUNCTIONAL TRYPTOPHAN BIOSYNTHESIS PROTEIN-RELATED"/>
    <property type="match status" value="1"/>
</dbReference>
<feature type="domain" description="Glutamine amidotransferase" evidence="2">
    <location>
        <begin position="3"/>
        <end position="184"/>
    </location>
</feature>
<gene>
    <name evidence="3" type="ORF">KIP89_00805</name>
</gene>
<dbReference type="InterPro" id="IPR050472">
    <property type="entry name" value="Anth_synth/Amidotransfase"/>
</dbReference>